<dbReference type="KEGG" id="mamm:ABNF92_19445"/>
<proteinExistence type="predicted"/>
<feature type="compositionally biased region" description="Basic and acidic residues" evidence="1">
    <location>
        <begin position="100"/>
        <end position="109"/>
    </location>
</feature>
<evidence type="ECO:0000313" key="2">
    <source>
        <dbReference type="EMBL" id="XBQ21584.1"/>
    </source>
</evidence>
<gene>
    <name evidence="2" type="ORF">ABNF92_19445</name>
</gene>
<dbReference type="AlphaFoldDB" id="A0AAU7MTL7"/>
<reference evidence="2" key="1">
    <citation type="submission" date="2024-05" db="EMBL/GenBank/DDBJ databases">
        <title>Draft Genome Sequences of Flagellimonas sp. MMG031 and Marinobacter sp. MMG032 Isolated from the dinoflagellate Symbiodinium pilosum.</title>
        <authorList>
            <person name="Shikuma N.J."/>
            <person name="Farrell M.V."/>
        </authorList>
    </citation>
    <scope>NUCLEOTIDE SEQUENCE</scope>
    <source>
        <strain evidence="2">MMG032</strain>
        <plasmid evidence="2">unnaned</plasmid>
    </source>
</reference>
<feature type="region of interest" description="Disordered" evidence="1">
    <location>
        <begin position="86"/>
        <end position="109"/>
    </location>
</feature>
<evidence type="ECO:0000256" key="1">
    <source>
        <dbReference type="SAM" id="MobiDB-lite"/>
    </source>
</evidence>
<dbReference type="RefSeq" id="WP_138437830.1">
    <property type="nucleotide sequence ID" value="NZ_CP157803.1"/>
</dbReference>
<organism evidence="2">
    <name type="scientific">Marinobacter sp. MMG032</name>
    <dbReference type="NCBI Taxonomy" id="3158548"/>
    <lineage>
        <taxon>Bacteria</taxon>
        <taxon>Pseudomonadati</taxon>
        <taxon>Pseudomonadota</taxon>
        <taxon>Gammaproteobacteria</taxon>
        <taxon>Pseudomonadales</taxon>
        <taxon>Marinobacteraceae</taxon>
        <taxon>Marinobacter</taxon>
    </lineage>
</organism>
<keyword evidence="2" id="KW-0614">Plasmid</keyword>
<feature type="compositionally biased region" description="Polar residues" evidence="1">
    <location>
        <begin position="86"/>
        <end position="97"/>
    </location>
</feature>
<dbReference type="GeneID" id="90605926"/>
<protein>
    <submittedName>
        <fullName evidence="2">Uncharacterized protein</fullName>
    </submittedName>
</protein>
<accession>A0AAU7MTL7</accession>
<sequence length="109" mass="12072">MLDLMSAAVLSGVIYDVLKYQAKVTGQALKSRLKEWVLDDDSADEIANEINGIGINQDMSEAAIKRKIQNSDRLTQLMKEIQPSNQTNINQIHNGTGDNVGRDKVVKDD</sequence>
<geneLocation type="plasmid" evidence="2">
    <name>unnaned</name>
</geneLocation>
<dbReference type="EMBL" id="CP157803">
    <property type="protein sequence ID" value="XBQ21584.1"/>
    <property type="molecule type" value="Genomic_DNA"/>
</dbReference>
<name>A0AAU7MTL7_9GAMM</name>
<dbReference type="Pfam" id="PF20701">
    <property type="entry name" value="HetE-N"/>
    <property type="match status" value="1"/>
</dbReference>